<dbReference type="CDD" id="cd00222">
    <property type="entry name" value="CollagenBindB"/>
    <property type="match status" value="1"/>
</dbReference>
<evidence type="ECO:0000313" key="8">
    <source>
        <dbReference type="EMBL" id="QOY61095.1"/>
    </source>
</evidence>
<keyword evidence="1" id="KW-0134">Cell wall</keyword>
<dbReference type="PROSITE" id="PS50847">
    <property type="entry name" value="GRAM_POS_ANCHORING"/>
    <property type="match status" value="1"/>
</dbReference>
<keyword evidence="2" id="KW-0964">Secreted</keyword>
<keyword evidence="4" id="KW-0572">Peptidoglycan-anchor</keyword>
<organism evidence="8 9">
    <name type="scientific">Thermophilibacter immobilis</name>
    <dbReference type="NCBI Taxonomy" id="2779519"/>
    <lineage>
        <taxon>Bacteria</taxon>
        <taxon>Bacillati</taxon>
        <taxon>Actinomycetota</taxon>
        <taxon>Coriobacteriia</taxon>
        <taxon>Coriobacteriales</taxon>
        <taxon>Atopobiaceae</taxon>
        <taxon>Thermophilibacter</taxon>
    </lineage>
</organism>
<protein>
    <submittedName>
        <fullName evidence="8">Cna B-type domain-containing protein</fullName>
    </submittedName>
</protein>
<dbReference type="EMBL" id="CP063767">
    <property type="protein sequence ID" value="QOY61095.1"/>
    <property type="molecule type" value="Genomic_DNA"/>
</dbReference>
<dbReference type="InterPro" id="IPR008454">
    <property type="entry name" value="Collagen-bd_Cna-like_B-typ_dom"/>
</dbReference>
<evidence type="ECO:0000256" key="6">
    <source>
        <dbReference type="SAM" id="Phobius"/>
    </source>
</evidence>
<keyword evidence="6" id="KW-1133">Transmembrane helix</keyword>
<evidence type="ECO:0000259" key="7">
    <source>
        <dbReference type="PROSITE" id="PS50847"/>
    </source>
</evidence>
<keyword evidence="3" id="KW-0732">Signal</keyword>
<keyword evidence="9" id="KW-1185">Reference proteome</keyword>
<evidence type="ECO:0000256" key="1">
    <source>
        <dbReference type="ARBA" id="ARBA00022512"/>
    </source>
</evidence>
<evidence type="ECO:0000256" key="4">
    <source>
        <dbReference type="ARBA" id="ARBA00023088"/>
    </source>
</evidence>
<dbReference type="SUPFAM" id="SSF51126">
    <property type="entry name" value="Pectin lyase-like"/>
    <property type="match status" value="1"/>
</dbReference>
<dbReference type="AlphaFoldDB" id="A0A7S7RUZ2"/>
<keyword evidence="6" id="KW-0812">Transmembrane</keyword>
<sequence length="732" mass="74399">MAPRQDADESAITATSLSVSARAAGVTSETELSAAIAAAPTNGTETVITIAGDLTLTKKITLATDQNIRLVDDGTARTVTFKGLVPAFTVASGATLTISTSSADNGLLVFDGGSKIATSNTGFISCQGTLNWEGGTLQNVYFTSSAGKGPIVVSGAEASMQLTEGLFTGNQTGYFSGVITVNGGASLVMDGGTITQNKADSNRGAPVYISAVDSAEKATSFVMNGGTISHNEGSLSGGVFVGNNDQEFSPGSAIATAVINEGAVIADNSSSDMGGGVTVFMAGRLTMSGGTVSNNTAVTMGGGVCLWDGWVGYFKSLYMSSYNWTEEQAQSFWKTKWSVWAPAAFTMNGGTITGNQAPDDPSNNASGTGGGVYAGSSAITLNAGTISNNFAGKQGGGVYVPAVPYEIQMNKPLVTGNTASIIGGGLWSCPTGDVHVYVNNGGAIYGNTAMGAGNDMASIVKKAAATGDPYALLLSNRILGGGRAAWYDDGAIKTAGDLGEAEEGAARFPGTNLYDGSVTETAKDLALNDKVESVAAQAASTVATLSITGNSAPRGGGIGTNGSVIIGMDDPVRDVTVTKAWDDSNDTRGLQPESVTVYLLRDGVRIDTAVLNAANSWTATFKDLPQHKDGDKTTDSVYTVSENQADGYKQPVITGDATSGFIITNTVVPATPTPPTPQTPPTATTTTTVTRKVAIPKTGDTTPLTAIGVAAGVGALLIAGALIARYRGRKEN</sequence>
<dbReference type="InterPro" id="IPR006626">
    <property type="entry name" value="PbH1"/>
</dbReference>
<evidence type="ECO:0000313" key="9">
    <source>
        <dbReference type="Proteomes" id="UP000593735"/>
    </source>
</evidence>
<accession>A0A7S7RUZ2</accession>
<dbReference type="Pfam" id="PF05738">
    <property type="entry name" value="Cna_B"/>
    <property type="match status" value="1"/>
</dbReference>
<feature type="transmembrane region" description="Helical" evidence="6">
    <location>
        <begin position="704"/>
        <end position="724"/>
    </location>
</feature>
<dbReference type="InterPro" id="IPR011050">
    <property type="entry name" value="Pectin_lyase_fold/virulence"/>
</dbReference>
<dbReference type="RefSeq" id="WP_194372137.1">
    <property type="nucleotide sequence ID" value="NZ_CP063767.1"/>
</dbReference>
<dbReference type="Proteomes" id="UP000593735">
    <property type="component" value="Chromosome"/>
</dbReference>
<feature type="domain" description="Gram-positive cocci surface proteins LPxTG" evidence="7">
    <location>
        <begin position="695"/>
        <end position="732"/>
    </location>
</feature>
<dbReference type="Gene3D" id="2.60.40.1140">
    <property type="entry name" value="Collagen-binding surface protein Cna, B-type domain"/>
    <property type="match status" value="1"/>
</dbReference>
<feature type="compositionally biased region" description="Pro residues" evidence="5">
    <location>
        <begin position="671"/>
        <end position="680"/>
    </location>
</feature>
<dbReference type="SMART" id="SM00710">
    <property type="entry name" value="PbH1"/>
    <property type="match status" value="7"/>
</dbReference>
<proteinExistence type="predicted"/>
<name>A0A7S7RUZ2_9ACTN</name>
<gene>
    <name evidence="8" type="ORF">INP52_02510</name>
</gene>
<evidence type="ECO:0000256" key="2">
    <source>
        <dbReference type="ARBA" id="ARBA00022525"/>
    </source>
</evidence>
<feature type="region of interest" description="Disordered" evidence="5">
    <location>
        <begin position="668"/>
        <end position="687"/>
    </location>
</feature>
<evidence type="ECO:0000256" key="3">
    <source>
        <dbReference type="ARBA" id="ARBA00022729"/>
    </source>
</evidence>
<dbReference type="KEGG" id="tio:INP52_02510"/>
<evidence type="ECO:0000256" key="5">
    <source>
        <dbReference type="SAM" id="MobiDB-lite"/>
    </source>
</evidence>
<keyword evidence="6" id="KW-0472">Membrane</keyword>
<dbReference type="SUPFAM" id="SSF49478">
    <property type="entry name" value="Cna protein B-type domain"/>
    <property type="match status" value="1"/>
</dbReference>
<dbReference type="InterPro" id="IPR019931">
    <property type="entry name" value="LPXTG_anchor"/>
</dbReference>
<reference evidence="8 9" key="1">
    <citation type="submission" date="2020-10" db="EMBL/GenBank/DDBJ databases">
        <title>Olsenella immobilis sp.nov., isolated from the mud in a fermentation cellar used for the production of Chinese strong-flavoured liquor.</title>
        <authorList>
            <person name="Lu L."/>
        </authorList>
    </citation>
    <scope>NUCLEOTIDE SEQUENCE [LARGE SCALE GENOMIC DNA]</scope>
    <source>
        <strain evidence="8 9">LZLJ-2</strain>
    </source>
</reference>